<evidence type="ECO:0000259" key="1">
    <source>
        <dbReference type="Pfam" id="PF18457"/>
    </source>
</evidence>
<reference evidence="3" key="1">
    <citation type="submission" date="2017-10" db="EMBL/GenBank/DDBJ databases">
        <title>Rapid genome shrinkage in a self-fertile nematode reveals novel sperm competition proteins.</title>
        <authorList>
            <person name="Yin D."/>
            <person name="Schwarz E.M."/>
            <person name="Thomas C.G."/>
            <person name="Felde R.L."/>
            <person name="Korf I.F."/>
            <person name="Cutter A.D."/>
            <person name="Schartner C.M."/>
            <person name="Ralston E.J."/>
            <person name="Meyer B.J."/>
            <person name="Haag E.S."/>
        </authorList>
    </citation>
    <scope>NUCLEOTIDE SEQUENCE [LARGE SCALE GENOMIC DNA]</scope>
    <source>
        <strain evidence="3">JU1422</strain>
    </source>
</reference>
<name>A0A2G5VMT5_9PELO</name>
<protein>
    <recommendedName>
        <fullName evidence="1">Up-regulated in Daf-2 domain-containing protein</fullName>
    </recommendedName>
</protein>
<organism evidence="2 3">
    <name type="scientific">Caenorhabditis nigoni</name>
    <dbReference type="NCBI Taxonomy" id="1611254"/>
    <lineage>
        <taxon>Eukaryota</taxon>
        <taxon>Metazoa</taxon>
        <taxon>Ecdysozoa</taxon>
        <taxon>Nematoda</taxon>
        <taxon>Chromadorea</taxon>
        <taxon>Rhabditida</taxon>
        <taxon>Rhabditina</taxon>
        <taxon>Rhabditomorpha</taxon>
        <taxon>Rhabditoidea</taxon>
        <taxon>Rhabditidae</taxon>
        <taxon>Peloderinae</taxon>
        <taxon>Caenorhabditis</taxon>
    </lineage>
</organism>
<dbReference type="PANTHER" id="PTHR31557:SF0">
    <property type="entry name" value="5C820-RELATED"/>
    <property type="match status" value="1"/>
</dbReference>
<dbReference type="Pfam" id="PF18457">
    <property type="entry name" value="PUD1_2"/>
    <property type="match status" value="1"/>
</dbReference>
<sequence>MSSEQSDPSPVESSPRATRCAAEIVLDNRTGSHFKFTVEHEYTGWPIDKKEDVYYKPDEKKTFFDNVEYNTGAFTTGVDNWKVSGIELNEETTTVNGKKTTQLVEGTKFHSGSGALASWKKHTLRSEDDGKKTEIRVFPTEIHFVSPSGTSTTSFTK</sequence>
<comment type="caution">
    <text evidence="2">The sequence shown here is derived from an EMBL/GenBank/DDBJ whole genome shotgun (WGS) entry which is preliminary data.</text>
</comment>
<dbReference type="OrthoDB" id="5785880at2759"/>
<evidence type="ECO:0000313" key="3">
    <source>
        <dbReference type="Proteomes" id="UP000230233"/>
    </source>
</evidence>
<feature type="domain" description="Up-regulated in Daf-2" evidence="1">
    <location>
        <begin position="18"/>
        <end position="155"/>
    </location>
</feature>
<gene>
    <name evidence="2" type="primary">Cnig_chr_I.g2933</name>
    <name evidence="2" type="ORF">B9Z55_002933</name>
</gene>
<proteinExistence type="predicted"/>
<accession>A0A2G5VMT5</accession>
<dbReference type="Proteomes" id="UP000230233">
    <property type="component" value="Chromosome I"/>
</dbReference>
<dbReference type="Gene3D" id="2.60.40.3820">
    <property type="match status" value="1"/>
</dbReference>
<dbReference type="AlphaFoldDB" id="A0A2G5VMT5"/>
<dbReference type="STRING" id="1611254.A0A2G5VMT5"/>
<dbReference type="EMBL" id="PDUG01000001">
    <property type="protein sequence ID" value="PIC53084.1"/>
    <property type="molecule type" value="Genomic_DNA"/>
</dbReference>
<keyword evidence="3" id="KW-1185">Reference proteome</keyword>
<dbReference type="PANTHER" id="PTHR31557">
    <property type="entry name" value="5C820-RELATED-RELATED"/>
    <property type="match status" value="1"/>
</dbReference>
<evidence type="ECO:0000313" key="2">
    <source>
        <dbReference type="EMBL" id="PIC53084.1"/>
    </source>
</evidence>
<dbReference type="InterPro" id="IPR041157">
    <property type="entry name" value="PUD1/2"/>
</dbReference>